<feature type="chain" id="PRO_5017033016" evidence="1">
    <location>
        <begin position="25"/>
        <end position="135"/>
    </location>
</feature>
<sequence>MAAASALAVGALAVSLFGPASAQAATAQQAQQSGSKIVAGPCTMLRIGGSGATVRLWWCDGTQGTGRGYHGQAYLARGGAVWMVSATGSPTAFTSSNTSGWYDSGTVGDYGAPWKACKHNGGTTSPTECTGYASH</sequence>
<gene>
    <name evidence="2" type="ORF">DP939_23505</name>
</gene>
<accession>A0A366LWT7</accession>
<evidence type="ECO:0000313" key="3">
    <source>
        <dbReference type="Proteomes" id="UP000253303"/>
    </source>
</evidence>
<evidence type="ECO:0000256" key="1">
    <source>
        <dbReference type="SAM" id="SignalP"/>
    </source>
</evidence>
<dbReference type="EMBL" id="QMEY01000010">
    <property type="protein sequence ID" value="RBQ17829.1"/>
    <property type="molecule type" value="Genomic_DNA"/>
</dbReference>
<comment type="caution">
    <text evidence="2">The sequence shown here is derived from an EMBL/GenBank/DDBJ whole genome shotgun (WGS) entry which is preliminary data.</text>
</comment>
<keyword evidence="3" id="KW-1185">Reference proteome</keyword>
<name>A0A366LWT7_9ACTN</name>
<proteinExistence type="predicted"/>
<feature type="signal peptide" evidence="1">
    <location>
        <begin position="1"/>
        <end position="24"/>
    </location>
</feature>
<dbReference type="Proteomes" id="UP000253303">
    <property type="component" value="Unassembled WGS sequence"/>
</dbReference>
<reference evidence="2 3" key="1">
    <citation type="submission" date="2018-06" db="EMBL/GenBank/DDBJ databases">
        <title>Sphaerisporangium craniellae sp. nov., isolated from a marine sponge in the South China Sea.</title>
        <authorList>
            <person name="Li L."/>
        </authorList>
    </citation>
    <scope>NUCLEOTIDE SEQUENCE [LARGE SCALE GENOMIC DNA]</scope>
    <source>
        <strain evidence="2 3">LHW63015</strain>
    </source>
</reference>
<dbReference type="AlphaFoldDB" id="A0A366LWT7"/>
<evidence type="ECO:0000313" key="2">
    <source>
        <dbReference type="EMBL" id="RBQ17829.1"/>
    </source>
</evidence>
<keyword evidence="1" id="KW-0732">Signal</keyword>
<protein>
    <submittedName>
        <fullName evidence="2">Uncharacterized protein</fullName>
    </submittedName>
</protein>
<organism evidence="2 3">
    <name type="scientific">Spongiactinospora rosea</name>
    <dbReference type="NCBI Taxonomy" id="2248750"/>
    <lineage>
        <taxon>Bacteria</taxon>
        <taxon>Bacillati</taxon>
        <taxon>Actinomycetota</taxon>
        <taxon>Actinomycetes</taxon>
        <taxon>Streptosporangiales</taxon>
        <taxon>Streptosporangiaceae</taxon>
        <taxon>Spongiactinospora</taxon>
    </lineage>
</organism>